<gene>
    <name evidence="2" type="ORF">PISL3812_01725</name>
</gene>
<feature type="compositionally biased region" description="Basic and acidic residues" evidence="1">
    <location>
        <begin position="121"/>
        <end position="133"/>
    </location>
</feature>
<organism evidence="2 3">
    <name type="scientific">Talaromyces islandicus</name>
    <name type="common">Penicillium islandicum</name>
    <dbReference type="NCBI Taxonomy" id="28573"/>
    <lineage>
        <taxon>Eukaryota</taxon>
        <taxon>Fungi</taxon>
        <taxon>Dikarya</taxon>
        <taxon>Ascomycota</taxon>
        <taxon>Pezizomycotina</taxon>
        <taxon>Eurotiomycetes</taxon>
        <taxon>Eurotiomycetidae</taxon>
        <taxon>Eurotiales</taxon>
        <taxon>Trichocomaceae</taxon>
        <taxon>Talaromyces</taxon>
        <taxon>Talaromyces sect. Islandici</taxon>
    </lineage>
</organism>
<dbReference type="OMA" id="HRDIAYW"/>
<evidence type="ECO:0000313" key="3">
    <source>
        <dbReference type="Proteomes" id="UP000054383"/>
    </source>
</evidence>
<dbReference type="STRING" id="28573.A0A0U1LPM3"/>
<name>A0A0U1LPM3_TALIS</name>
<proteinExistence type="predicted"/>
<reference evidence="2 3" key="1">
    <citation type="submission" date="2015-04" db="EMBL/GenBank/DDBJ databases">
        <authorList>
            <person name="Syromyatnikov M.Y."/>
            <person name="Popov V.N."/>
        </authorList>
    </citation>
    <scope>NUCLEOTIDE SEQUENCE [LARGE SCALE GENOMIC DNA]</scope>
    <source>
        <strain evidence="2">WF-38-12</strain>
    </source>
</reference>
<evidence type="ECO:0000313" key="2">
    <source>
        <dbReference type="EMBL" id="CRG84439.1"/>
    </source>
</evidence>
<sequence>MSSTVAEERVKNTAASLFLADLPPETSVHRGYSETWLRRNLPPQSSDDYFVVFTDVERGIIDMDNLPGRLDYSVSLQILILKVTGLIHEQAASQFDSLLTVIASEIGVRRRISFRGATRTETPDRDKEADRSWSPRHLPGQAAQQWPSVALEVGYSQSTQKLHRDIAYWINYSNGQVKQAITIDIKNSGAITIASWAASYTPTTTVVTKSGRNSTPSADSRPPPIKAQEIKITRERGRPAIEGGDLVIPHSSMFGSIPEIEPRDFIFTAEMLLEDFAEFVWEAIDAAEVEKRGRRGV</sequence>
<evidence type="ECO:0000256" key="1">
    <source>
        <dbReference type="SAM" id="MobiDB-lite"/>
    </source>
</evidence>
<dbReference type="OrthoDB" id="4226005at2759"/>
<dbReference type="Proteomes" id="UP000054383">
    <property type="component" value="Unassembled WGS sequence"/>
</dbReference>
<protein>
    <submittedName>
        <fullName evidence="2">Uncharacterized protein</fullName>
    </submittedName>
</protein>
<accession>A0A0U1LPM3</accession>
<feature type="region of interest" description="Disordered" evidence="1">
    <location>
        <begin position="117"/>
        <end position="141"/>
    </location>
</feature>
<keyword evidence="3" id="KW-1185">Reference proteome</keyword>
<dbReference type="EMBL" id="CVMT01000001">
    <property type="protein sequence ID" value="CRG84439.1"/>
    <property type="molecule type" value="Genomic_DNA"/>
</dbReference>
<dbReference type="AlphaFoldDB" id="A0A0U1LPM3"/>